<reference evidence="2 3" key="1">
    <citation type="submission" date="2021-05" db="EMBL/GenBank/DDBJ databases">
        <title>Comparative genomic studies on the polysaccharide-degrading batcterial strains of the Flammeovirga genus.</title>
        <authorList>
            <person name="Zewei F."/>
            <person name="Zheng Z."/>
            <person name="Yu L."/>
            <person name="Ruyue G."/>
            <person name="Yanhong M."/>
            <person name="Yuanyuan C."/>
            <person name="Jingyan G."/>
            <person name="Wenjun H."/>
        </authorList>
    </citation>
    <scope>NUCLEOTIDE SEQUENCE [LARGE SCALE GENOMIC DNA]</scope>
    <source>
        <strain evidence="2 3">NBRC:100898</strain>
    </source>
</reference>
<evidence type="ECO:0000313" key="3">
    <source>
        <dbReference type="Proteomes" id="UP000678679"/>
    </source>
</evidence>
<dbReference type="PANTHER" id="PTHR37023">
    <property type="entry name" value="TRANSPOSASE"/>
    <property type="match status" value="1"/>
</dbReference>
<proteinExistence type="predicted"/>
<dbReference type="GO" id="GO:0003677">
    <property type="term" value="F:DNA binding"/>
    <property type="evidence" value="ECO:0007669"/>
    <property type="project" value="InterPro"/>
</dbReference>
<dbReference type="KEGG" id="fya:KMW28_10150"/>
<dbReference type="EMBL" id="CP076132">
    <property type="protein sequence ID" value="QWG03975.1"/>
    <property type="molecule type" value="Genomic_DNA"/>
</dbReference>
<accession>A0AAX1N8Y2</accession>
<sequence>MGRYTHKTAISNHRLLDYSDGKVTFSYKDYRQGGKKKEMTLSDVEFIQRYVRHLLPKGFRRIRHFGFYNGAIKKKKVTQIRTSIGQKPPKIKEWDWVKISSEKLGYDPKVYPCCKERSMVIIPRFASQRAPPKKENLNAASIN</sequence>
<feature type="domain" description="Transposase IS801/IS1294" evidence="1">
    <location>
        <begin position="2"/>
        <end position="74"/>
    </location>
</feature>
<dbReference type="AlphaFoldDB" id="A0AAX1N8Y2"/>
<keyword evidence="3" id="KW-1185">Reference proteome</keyword>
<dbReference type="Proteomes" id="UP000678679">
    <property type="component" value="Chromosome 1"/>
</dbReference>
<gene>
    <name evidence="2" type="ORF">KMW28_10150</name>
</gene>
<dbReference type="GO" id="GO:0006313">
    <property type="term" value="P:DNA transposition"/>
    <property type="evidence" value="ECO:0007669"/>
    <property type="project" value="InterPro"/>
</dbReference>
<dbReference type="InterPro" id="IPR007069">
    <property type="entry name" value="Transposase_32"/>
</dbReference>
<protein>
    <submittedName>
        <fullName evidence="2">Transposase</fullName>
    </submittedName>
</protein>
<evidence type="ECO:0000259" key="1">
    <source>
        <dbReference type="Pfam" id="PF04986"/>
    </source>
</evidence>
<dbReference type="Pfam" id="PF04986">
    <property type="entry name" value="Y2_Tnp"/>
    <property type="match status" value="1"/>
</dbReference>
<organism evidence="2 3">
    <name type="scientific">Flammeovirga yaeyamensis</name>
    <dbReference type="NCBI Taxonomy" id="367791"/>
    <lineage>
        <taxon>Bacteria</taxon>
        <taxon>Pseudomonadati</taxon>
        <taxon>Bacteroidota</taxon>
        <taxon>Cytophagia</taxon>
        <taxon>Cytophagales</taxon>
        <taxon>Flammeovirgaceae</taxon>
        <taxon>Flammeovirga</taxon>
    </lineage>
</organism>
<name>A0AAX1N8Y2_9BACT</name>
<evidence type="ECO:0000313" key="2">
    <source>
        <dbReference type="EMBL" id="QWG03975.1"/>
    </source>
</evidence>
<dbReference type="GO" id="GO:0004803">
    <property type="term" value="F:transposase activity"/>
    <property type="evidence" value="ECO:0007669"/>
    <property type="project" value="InterPro"/>
</dbReference>
<dbReference type="PANTHER" id="PTHR37023:SF1">
    <property type="entry name" value="ISSOD25 TRANSPOSASE TNPA_ISSOD25"/>
    <property type="match status" value="1"/>
</dbReference>